<gene>
    <name evidence="5" type="ordered locus">Nther_2542</name>
</gene>
<dbReference type="eggNOG" id="COG3620">
    <property type="taxonomic scope" value="Bacteria"/>
</dbReference>
<evidence type="ECO:0000256" key="2">
    <source>
        <dbReference type="ARBA" id="ARBA00023125"/>
    </source>
</evidence>
<dbReference type="KEGG" id="nth:Nther_2542"/>
<proteinExistence type="predicted"/>
<dbReference type="PANTHER" id="PTHR46797">
    <property type="entry name" value="HTH-TYPE TRANSCRIPTIONAL REGULATOR"/>
    <property type="match status" value="1"/>
</dbReference>
<reference evidence="5 6" key="1">
    <citation type="submission" date="2008-04" db="EMBL/GenBank/DDBJ databases">
        <title>Complete sequence of chromosome of Natranaerobius thermophilus JW/NM-WN-LF.</title>
        <authorList>
            <consortium name="US DOE Joint Genome Institute"/>
            <person name="Copeland A."/>
            <person name="Lucas S."/>
            <person name="Lapidus A."/>
            <person name="Glavina del Rio T."/>
            <person name="Dalin E."/>
            <person name="Tice H."/>
            <person name="Bruce D."/>
            <person name="Goodwin L."/>
            <person name="Pitluck S."/>
            <person name="Chertkov O."/>
            <person name="Brettin T."/>
            <person name="Detter J.C."/>
            <person name="Han C."/>
            <person name="Kuske C.R."/>
            <person name="Schmutz J."/>
            <person name="Larimer F."/>
            <person name="Land M."/>
            <person name="Hauser L."/>
            <person name="Kyrpides N."/>
            <person name="Lykidis A."/>
            <person name="Mesbah N.M."/>
            <person name="Wiegel J."/>
        </authorList>
    </citation>
    <scope>NUCLEOTIDE SEQUENCE [LARGE SCALE GENOMIC DNA]</scope>
    <source>
        <strain evidence="6">ATCC BAA-1301 / DSM 18059 / JW/NM-WN-LF</strain>
    </source>
</reference>
<dbReference type="InterPro" id="IPR050807">
    <property type="entry name" value="TransReg_Diox_bact_type"/>
</dbReference>
<evidence type="ECO:0000313" key="5">
    <source>
        <dbReference type="EMBL" id="ACB86101.1"/>
    </source>
</evidence>
<dbReference type="SUPFAM" id="SSF47413">
    <property type="entry name" value="lambda repressor-like DNA-binding domains"/>
    <property type="match status" value="1"/>
</dbReference>
<dbReference type="Gene3D" id="1.10.260.40">
    <property type="entry name" value="lambda repressor-like DNA-binding domains"/>
    <property type="match status" value="1"/>
</dbReference>
<name>B2A1Q4_NATTJ</name>
<dbReference type="PANTHER" id="PTHR46797:SF23">
    <property type="entry name" value="HTH-TYPE TRANSCRIPTIONAL REGULATOR SUTR"/>
    <property type="match status" value="1"/>
</dbReference>
<dbReference type="STRING" id="457570.Nther_2542"/>
<dbReference type="Proteomes" id="UP000001683">
    <property type="component" value="Chromosome"/>
</dbReference>
<dbReference type="GO" id="GO:0003700">
    <property type="term" value="F:DNA-binding transcription factor activity"/>
    <property type="evidence" value="ECO:0007669"/>
    <property type="project" value="TreeGrafter"/>
</dbReference>
<dbReference type="SMART" id="SM00530">
    <property type="entry name" value="HTH_XRE"/>
    <property type="match status" value="1"/>
</dbReference>
<keyword evidence="6" id="KW-1185">Reference proteome</keyword>
<reference evidence="5 6" key="2">
    <citation type="journal article" date="2011" name="J. Bacteriol.">
        <title>Complete genome sequence of the anaerobic, halophilic alkalithermophile Natranaerobius thermophilus JW/NM-WN-LF.</title>
        <authorList>
            <person name="Zhao B."/>
            <person name="Mesbah N.M."/>
            <person name="Dalin E."/>
            <person name="Goodwin L."/>
            <person name="Nolan M."/>
            <person name="Pitluck S."/>
            <person name="Chertkov O."/>
            <person name="Brettin T.S."/>
            <person name="Han J."/>
            <person name="Larimer F.W."/>
            <person name="Land M.L."/>
            <person name="Hauser L."/>
            <person name="Kyrpides N."/>
            <person name="Wiegel J."/>
        </authorList>
    </citation>
    <scope>NUCLEOTIDE SEQUENCE [LARGE SCALE GENOMIC DNA]</scope>
    <source>
        <strain evidence="6">ATCC BAA-1301 / DSM 18059 / JW/NM-WN-LF</strain>
    </source>
</reference>
<evidence type="ECO:0000256" key="3">
    <source>
        <dbReference type="ARBA" id="ARBA00023163"/>
    </source>
</evidence>
<dbReference type="InterPro" id="IPR010982">
    <property type="entry name" value="Lambda_DNA-bd_dom_sf"/>
</dbReference>
<accession>B2A1Q4</accession>
<evidence type="ECO:0000313" key="6">
    <source>
        <dbReference type="Proteomes" id="UP000001683"/>
    </source>
</evidence>
<feature type="domain" description="HTH cro/C1-type" evidence="4">
    <location>
        <begin position="13"/>
        <end position="67"/>
    </location>
</feature>
<organism evidence="5 6">
    <name type="scientific">Natranaerobius thermophilus (strain ATCC BAA-1301 / DSM 18059 / JW/NM-WN-LF)</name>
    <dbReference type="NCBI Taxonomy" id="457570"/>
    <lineage>
        <taxon>Bacteria</taxon>
        <taxon>Bacillati</taxon>
        <taxon>Bacillota</taxon>
        <taxon>Clostridia</taxon>
        <taxon>Natranaerobiales</taxon>
        <taxon>Natranaerobiaceae</taxon>
        <taxon>Natranaerobius</taxon>
    </lineage>
</organism>
<dbReference type="HOGENOM" id="CLU_2094219_0_0_9"/>
<evidence type="ECO:0000259" key="4">
    <source>
        <dbReference type="PROSITE" id="PS50943"/>
    </source>
</evidence>
<dbReference type="GO" id="GO:0003677">
    <property type="term" value="F:DNA binding"/>
    <property type="evidence" value="ECO:0007669"/>
    <property type="project" value="UniProtKB-KW"/>
</dbReference>
<dbReference type="InParanoid" id="B2A1Q4"/>
<dbReference type="InterPro" id="IPR001387">
    <property type="entry name" value="Cro/C1-type_HTH"/>
</dbReference>
<protein>
    <submittedName>
        <fullName evidence="5">Transcriptional regulator, XRE family</fullName>
    </submittedName>
</protein>
<dbReference type="Pfam" id="PF01381">
    <property type="entry name" value="HTH_3"/>
    <property type="match status" value="1"/>
</dbReference>
<dbReference type="OrthoDB" id="9803238at2"/>
<sequence length="116" mass="13379">MKKLSTEKLAETVKFKRNENNLTQEELSEQTGINRVMIGRIEKQDFIPSINQLEKLADALEFEITDLLVESDETSSFTAMRREALGENEIEGVETLITMMLSLRQQKVLRSKFKNV</sequence>
<dbReference type="RefSeq" id="WP_012448944.1">
    <property type="nucleotide sequence ID" value="NC_010718.1"/>
</dbReference>
<dbReference type="CDD" id="cd00093">
    <property type="entry name" value="HTH_XRE"/>
    <property type="match status" value="1"/>
</dbReference>
<keyword evidence="1" id="KW-0805">Transcription regulation</keyword>
<keyword evidence="3" id="KW-0804">Transcription</keyword>
<dbReference type="PROSITE" id="PS50943">
    <property type="entry name" value="HTH_CROC1"/>
    <property type="match status" value="1"/>
</dbReference>
<dbReference type="AlphaFoldDB" id="B2A1Q4"/>
<keyword evidence="2" id="KW-0238">DNA-binding</keyword>
<dbReference type="EMBL" id="CP001034">
    <property type="protein sequence ID" value="ACB86101.1"/>
    <property type="molecule type" value="Genomic_DNA"/>
</dbReference>
<evidence type="ECO:0000256" key="1">
    <source>
        <dbReference type="ARBA" id="ARBA00023015"/>
    </source>
</evidence>
<dbReference type="GO" id="GO:0005829">
    <property type="term" value="C:cytosol"/>
    <property type="evidence" value="ECO:0007669"/>
    <property type="project" value="TreeGrafter"/>
</dbReference>